<evidence type="ECO:0000256" key="11">
    <source>
        <dbReference type="ARBA" id="ARBA00022741"/>
    </source>
</evidence>
<evidence type="ECO:0000256" key="10">
    <source>
        <dbReference type="ARBA" id="ARBA00022737"/>
    </source>
</evidence>
<feature type="binding site" evidence="18">
    <location>
        <position position="720"/>
    </location>
    <ligand>
        <name>ATP</name>
        <dbReference type="ChEBI" id="CHEBI:30616"/>
    </ligand>
</feature>
<dbReference type="InterPro" id="IPR047558">
    <property type="entry name" value="BRcat_RBR_HOIL1"/>
</dbReference>
<evidence type="ECO:0000256" key="14">
    <source>
        <dbReference type="ARBA" id="ARBA00022786"/>
    </source>
</evidence>
<dbReference type="Pfam" id="PF00097">
    <property type="entry name" value="zf-C3HC4"/>
    <property type="match status" value="1"/>
</dbReference>
<evidence type="ECO:0000256" key="15">
    <source>
        <dbReference type="ARBA" id="ARBA00022833"/>
    </source>
</evidence>
<dbReference type="InterPro" id="IPR044066">
    <property type="entry name" value="TRIAD_supradom"/>
</dbReference>
<keyword evidence="26" id="KW-1185">Reference proteome</keyword>
<feature type="domain" description="RING-type" evidence="22">
    <location>
        <begin position="276"/>
        <end position="318"/>
    </location>
</feature>
<evidence type="ECO:0000256" key="4">
    <source>
        <dbReference type="ARBA" id="ARBA00012251"/>
    </source>
</evidence>
<keyword evidence="8" id="KW-0808">Transferase</keyword>
<gene>
    <name evidence="25" type="ORF">D4764_04G0005410</name>
</gene>
<comment type="similarity">
    <text evidence="3">Belongs to the RBR family.</text>
</comment>
<dbReference type="Pfam" id="PF25393">
    <property type="entry name" value="LTM"/>
    <property type="match status" value="1"/>
</dbReference>
<dbReference type="PROSITE" id="PS00107">
    <property type="entry name" value="PROTEIN_KINASE_ATP"/>
    <property type="match status" value="2"/>
</dbReference>
<dbReference type="InterPro" id="IPR013083">
    <property type="entry name" value="Znf_RING/FYVE/PHD"/>
</dbReference>
<dbReference type="InterPro" id="IPR036443">
    <property type="entry name" value="Znf_RanBP2_sf"/>
</dbReference>
<dbReference type="SMART" id="SM00184">
    <property type="entry name" value="RING"/>
    <property type="match status" value="1"/>
</dbReference>
<dbReference type="PROSITE" id="PS51873">
    <property type="entry name" value="TRIAD"/>
    <property type="match status" value="1"/>
</dbReference>
<dbReference type="InterPro" id="IPR000626">
    <property type="entry name" value="Ubiquitin-like_dom"/>
</dbReference>
<keyword evidence="16 18" id="KW-0067">ATP-binding</keyword>
<dbReference type="InterPro" id="IPR011009">
    <property type="entry name" value="Kinase-like_dom_sf"/>
</dbReference>
<dbReference type="FunFam" id="3.10.20.90:FF:000130">
    <property type="entry name" value="SHANK-associated RH domain interactor"/>
    <property type="match status" value="1"/>
</dbReference>
<dbReference type="InterPro" id="IPR017441">
    <property type="entry name" value="Protein_kinase_ATP_BS"/>
</dbReference>
<evidence type="ECO:0000256" key="1">
    <source>
        <dbReference type="ARBA" id="ARBA00001798"/>
    </source>
</evidence>
<keyword evidence="6" id="KW-0723">Serine/threonine-protein kinase</keyword>
<dbReference type="FunFam" id="3.30.40.10:FF:000137">
    <property type="entry name" value="RanBP-type and C3HC4-type zinc finger-containing protein 1"/>
    <property type="match status" value="1"/>
</dbReference>
<keyword evidence="12 17" id="KW-0863">Zinc-finger</keyword>
<organism evidence="25 26">
    <name type="scientific">Takifugu flavidus</name>
    <name type="common">sansaifugu</name>
    <dbReference type="NCBI Taxonomy" id="433684"/>
    <lineage>
        <taxon>Eukaryota</taxon>
        <taxon>Metazoa</taxon>
        <taxon>Chordata</taxon>
        <taxon>Craniata</taxon>
        <taxon>Vertebrata</taxon>
        <taxon>Euteleostomi</taxon>
        <taxon>Actinopterygii</taxon>
        <taxon>Neopterygii</taxon>
        <taxon>Teleostei</taxon>
        <taxon>Neoteleostei</taxon>
        <taxon>Acanthomorphata</taxon>
        <taxon>Eupercaria</taxon>
        <taxon>Tetraodontiformes</taxon>
        <taxon>Tetradontoidea</taxon>
        <taxon>Tetraodontidae</taxon>
        <taxon>Takifugu</taxon>
    </lineage>
</organism>
<dbReference type="GO" id="GO:0061630">
    <property type="term" value="F:ubiquitin protein ligase activity"/>
    <property type="evidence" value="ECO:0007669"/>
    <property type="project" value="UniProtKB-EC"/>
</dbReference>
<proteinExistence type="inferred from homology"/>
<dbReference type="InterPro" id="IPR047559">
    <property type="entry name" value="HOIL1_RBR_mRING-HC-C3HC3D"/>
</dbReference>
<feature type="domain" description="Protein kinase" evidence="20">
    <location>
        <begin position="462"/>
        <end position="920"/>
    </location>
</feature>
<dbReference type="InterPro" id="IPR001841">
    <property type="entry name" value="Znf_RING"/>
</dbReference>
<evidence type="ECO:0000313" key="26">
    <source>
        <dbReference type="Proteomes" id="UP000324091"/>
    </source>
</evidence>
<evidence type="ECO:0000259" key="21">
    <source>
        <dbReference type="PROSITE" id="PS50053"/>
    </source>
</evidence>
<reference evidence="25 26" key="1">
    <citation type="submission" date="2019-04" db="EMBL/GenBank/DDBJ databases">
        <title>Chromosome genome assembly for Takifugu flavidus.</title>
        <authorList>
            <person name="Xiao S."/>
        </authorList>
    </citation>
    <scope>NUCLEOTIDE SEQUENCE [LARGE SCALE GENOMIC DNA]</scope>
    <source>
        <strain evidence="25">HTHZ2018</strain>
        <tissue evidence="25">Muscle</tissue>
    </source>
</reference>
<feature type="domain" description="RING-type" evidence="24">
    <location>
        <begin position="272"/>
        <end position="483"/>
    </location>
</feature>
<feature type="binding site" evidence="18">
    <location>
        <position position="491"/>
    </location>
    <ligand>
        <name>ATP</name>
        <dbReference type="ChEBI" id="CHEBI:30616"/>
    </ligand>
</feature>
<evidence type="ECO:0000259" key="23">
    <source>
        <dbReference type="PROSITE" id="PS50199"/>
    </source>
</evidence>
<accession>A0A5C6N377</accession>
<dbReference type="PROSITE" id="PS50011">
    <property type="entry name" value="PROTEIN_KINASE_DOM"/>
    <property type="match status" value="1"/>
</dbReference>
<dbReference type="PROSITE" id="PS50199">
    <property type="entry name" value="ZF_RANBP2_2"/>
    <property type="match status" value="1"/>
</dbReference>
<dbReference type="GO" id="GO:0008270">
    <property type="term" value="F:zinc ion binding"/>
    <property type="evidence" value="ECO:0007669"/>
    <property type="project" value="UniProtKB-KW"/>
</dbReference>
<evidence type="ECO:0000256" key="12">
    <source>
        <dbReference type="ARBA" id="ARBA00022771"/>
    </source>
</evidence>
<dbReference type="Gene3D" id="3.30.40.10">
    <property type="entry name" value="Zinc/RING finger domain, C3HC4 (zinc finger)"/>
    <property type="match status" value="1"/>
</dbReference>
<name>A0A5C6N377_9TELE</name>
<dbReference type="EC" id="2.3.2.31" evidence="4"/>
<dbReference type="PROSITE" id="PS00518">
    <property type="entry name" value="ZF_RING_1"/>
    <property type="match status" value="1"/>
</dbReference>
<evidence type="ECO:0000256" key="17">
    <source>
        <dbReference type="PROSITE-ProRule" id="PRU00322"/>
    </source>
</evidence>
<dbReference type="PANTHER" id="PTHR24058:SF53">
    <property type="entry name" value="HOMEODOMAIN-INTERACTING PROTEIN KINASE 2"/>
    <property type="match status" value="1"/>
</dbReference>
<evidence type="ECO:0000256" key="3">
    <source>
        <dbReference type="ARBA" id="ARBA00008278"/>
    </source>
</evidence>
<dbReference type="Gene3D" id="3.10.20.90">
    <property type="entry name" value="Phosphatidylinositol 3-kinase Catalytic Subunit, Chain A, domain 1"/>
    <property type="match status" value="1"/>
</dbReference>
<dbReference type="PROSITE" id="PS50053">
    <property type="entry name" value="UBIQUITIN_2"/>
    <property type="match status" value="1"/>
</dbReference>
<evidence type="ECO:0000259" key="22">
    <source>
        <dbReference type="PROSITE" id="PS50089"/>
    </source>
</evidence>
<dbReference type="SUPFAM" id="SSF54236">
    <property type="entry name" value="Ubiquitin-like"/>
    <property type="match status" value="1"/>
</dbReference>
<dbReference type="GO" id="GO:0009893">
    <property type="term" value="P:positive regulation of metabolic process"/>
    <property type="evidence" value="ECO:0007669"/>
    <property type="project" value="UniProtKB-ARBA"/>
</dbReference>
<evidence type="ECO:0000256" key="2">
    <source>
        <dbReference type="ARBA" id="ARBA00004906"/>
    </source>
</evidence>
<dbReference type="Proteomes" id="UP000324091">
    <property type="component" value="Chromosome 4"/>
</dbReference>
<comment type="catalytic activity">
    <reaction evidence="1">
        <text>[E2 ubiquitin-conjugating enzyme]-S-ubiquitinyl-L-cysteine + [acceptor protein]-L-lysine = [E2 ubiquitin-conjugating enzyme]-L-cysteine + [acceptor protein]-N(6)-ubiquitinyl-L-lysine.</text>
        <dbReference type="EC" id="2.3.2.31"/>
    </reaction>
</comment>
<dbReference type="GO" id="GO:0004674">
    <property type="term" value="F:protein serine/threonine kinase activity"/>
    <property type="evidence" value="ECO:0007669"/>
    <property type="project" value="UniProtKB-KW"/>
</dbReference>
<dbReference type="UniPathway" id="UPA00143"/>
<dbReference type="CDD" id="cd16633">
    <property type="entry name" value="mRING-HC-C3HC3D_RBR_HOIL1"/>
    <property type="match status" value="1"/>
</dbReference>
<dbReference type="Gene3D" id="2.30.30.380">
    <property type="entry name" value="Zn-finger domain of Sec23/24"/>
    <property type="match status" value="1"/>
</dbReference>
<dbReference type="PROSITE" id="PS00108">
    <property type="entry name" value="PROTEIN_KINASE_ST"/>
    <property type="match status" value="2"/>
</dbReference>
<keyword evidence="7" id="KW-0597">Phosphoprotein</keyword>
<dbReference type="PROSITE" id="PS50089">
    <property type="entry name" value="ZF_RING_2"/>
    <property type="match status" value="1"/>
</dbReference>
<dbReference type="InterPro" id="IPR000719">
    <property type="entry name" value="Prot_kinase_dom"/>
</dbReference>
<evidence type="ECO:0000313" key="25">
    <source>
        <dbReference type="EMBL" id="TWW61894.1"/>
    </source>
</evidence>
<dbReference type="SMART" id="SM00220">
    <property type="entry name" value="S_TKc"/>
    <property type="match status" value="2"/>
</dbReference>
<protein>
    <recommendedName>
        <fullName evidence="5">RanBP-type and C3HC4-type zinc finger-containing protein 1</fullName>
        <ecNumber evidence="4">2.3.2.31</ecNumber>
    </recommendedName>
</protein>
<dbReference type="Pfam" id="PF00069">
    <property type="entry name" value="Pkinase"/>
    <property type="match status" value="2"/>
</dbReference>
<dbReference type="InterPro" id="IPR018957">
    <property type="entry name" value="Znf_C3HC4_RING-type"/>
</dbReference>
<dbReference type="SUPFAM" id="SSF56112">
    <property type="entry name" value="Protein kinase-like (PK-like)"/>
    <property type="match status" value="2"/>
</dbReference>
<feature type="domain" description="RanBP2-type" evidence="23">
    <location>
        <begin position="186"/>
        <end position="216"/>
    </location>
</feature>
<dbReference type="InterPro" id="IPR029071">
    <property type="entry name" value="Ubiquitin-like_domsf"/>
</dbReference>
<evidence type="ECO:0000256" key="16">
    <source>
        <dbReference type="ARBA" id="ARBA00022840"/>
    </source>
</evidence>
<feature type="region of interest" description="Disordered" evidence="19">
    <location>
        <begin position="149"/>
        <end position="184"/>
    </location>
</feature>
<keyword evidence="13" id="KW-0418">Kinase</keyword>
<dbReference type="PROSITE" id="PS01358">
    <property type="entry name" value="ZF_RANBP2_1"/>
    <property type="match status" value="1"/>
</dbReference>
<feature type="domain" description="Ubiquitin-like" evidence="21">
    <location>
        <begin position="63"/>
        <end position="126"/>
    </location>
</feature>
<evidence type="ECO:0000256" key="9">
    <source>
        <dbReference type="ARBA" id="ARBA00022723"/>
    </source>
</evidence>
<dbReference type="CDD" id="cd20345">
    <property type="entry name" value="BRcat_RBR_HOIL1"/>
    <property type="match status" value="1"/>
</dbReference>
<evidence type="ECO:0000256" key="19">
    <source>
        <dbReference type="SAM" id="MobiDB-lite"/>
    </source>
</evidence>
<comment type="pathway">
    <text evidence="2">Protein modification; protein ubiquitination.</text>
</comment>
<dbReference type="Gene3D" id="3.30.200.20">
    <property type="entry name" value="Phosphorylase Kinase, domain 1"/>
    <property type="match status" value="1"/>
</dbReference>
<comment type="caution">
    <text evidence="25">The sequence shown here is derived from an EMBL/GenBank/DDBJ whole genome shotgun (WGS) entry which is preliminary data.</text>
</comment>
<keyword evidence="10" id="KW-0677">Repeat</keyword>
<evidence type="ECO:0000256" key="5">
    <source>
        <dbReference type="ARBA" id="ARBA00017887"/>
    </source>
</evidence>
<keyword evidence="9" id="KW-0479">Metal-binding</keyword>
<dbReference type="InterPro" id="IPR057468">
    <property type="entry name" value="HOIL-1/Sharpin_LTM"/>
</dbReference>
<dbReference type="InterPro" id="IPR050494">
    <property type="entry name" value="Ser_Thr_dual-spec_kinase"/>
</dbReference>
<dbReference type="InterPro" id="IPR001876">
    <property type="entry name" value="Znf_RanBP2"/>
</dbReference>
<dbReference type="PANTHER" id="PTHR24058">
    <property type="entry name" value="DUAL SPECIFICITY PROTEIN KINASE"/>
    <property type="match status" value="1"/>
</dbReference>
<dbReference type="SUPFAM" id="SSF57850">
    <property type="entry name" value="RING/U-box"/>
    <property type="match status" value="2"/>
</dbReference>
<dbReference type="EMBL" id="RHFK02000017">
    <property type="protein sequence ID" value="TWW61894.1"/>
    <property type="molecule type" value="Genomic_DNA"/>
</dbReference>
<evidence type="ECO:0000256" key="18">
    <source>
        <dbReference type="PROSITE-ProRule" id="PRU10141"/>
    </source>
</evidence>
<sequence>MTSQGEPTSALKEAEELALSLSEALSGGDEQEAAELSRRLSQLSLPVTVSIKSQAYPQDSIRLHIGVEDGQSETYVLVTAVVSPHMTIAQLKEKFSQDYGFPPALQRWVIGKRLTQDQETLFSHGVRVDGDKAFLFILSANAACLTRQQHRLDQDQQRIEDGDKTEPTLETPPPPPPPPKPAVAPKPKLGWTCTVCTYFNKPTWPGCELCSSERPLDYKVPPIYLPDQQELYRIQQEELAMLQYIQAQQEEREKNYTEFLATEEQNLIPNSTEIECPICFSAIQPGEGAVLRECLHAFCRDCLTGTIVNSRDAEVACPEACESKLQDREIKALLSEEEHVRFLELRLSIAESRSDHSFHCQTPNCRGWCIYEDEVNQFPCGLCGETNCILCRAIHDGMNCKDYQDDLRIRAENDAAALQTKQLLTRLLQQGEAMKCPRCDIIVQKKDGFRIGDVLSSSSADYMILRSLGSGVYGEVVKCINLNTKKTVAVKILKKLNAFNEAQRELFMALEALNIVGVIHTDIKLDNIMFVKWYDLRIKVIDFGLSLLVTDAIVGKKLQAVKYRSPEILLGLPYTNKIDMWSAGCVLAHLFLQTNLFEVHSEYEMMRQVVQLLGQPEDRLLRTGIYTEKYFTVMEGADGPMWRLKTPEEYSEHRTVDNNVKDSMLKSLDELVCVENLVRVGDTLSSPIADYVILRSLGSGVYGEVVRCINLNTNKIVAVKILKNINAFKEAQRELFMALEALSTVGVIHTDIKLDNIMFVKWYDLRIKVIDFGLAIRDTNIIVGKKLQALGYRSPEILLGLPYTNTIDMWSAGCVLAHLFLQTSLFEVHSEYEMMRQVVQLLGQPEDCLLRTGIYTEKYFTVMEGADGPMWRLKTPEEYNGEKNAKKVMDSTFKSLDDLVDLQRCRTFHEVLHSVELGTR</sequence>
<evidence type="ECO:0000256" key="8">
    <source>
        <dbReference type="ARBA" id="ARBA00022679"/>
    </source>
</evidence>
<dbReference type="GO" id="GO:0016567">
    <property type="term" value="P:protein ubiquitination"/>
    <property type="evidence" value="ECO:0007669"/>
    <property type="project" value="UniProtKB-UniPathway"/>
</dbReference>
<keyword evidence="11 18" id="KW-0547">Nucleotide-binding</keyword>
<dbReference type="SUPFAM" id="SSF90209">
    <property type="entry name" value="Ran binding protein zinc finger-like"/>
    <property type="match status" value="1"/>
</dbReference>
<feature type="compositionally biased region" description="Basic and acidic residues" evidence="19">
    <location>
        <begin position="150"/>
        <end position="167"/>
    </location>
</feature>
<keyword evidence="15" id="KW-0862">Zinc</keyword>
<feature type="compositionally biased region" description="Pro residues" evidence="19">
    <location>
        <begin position="170"/>
        <end position="184"/>
    </location>
</feature>
<dbReference type="InterPro" id="IPR017907">
    <property type="entry name" value="Znf_RING_CS"/>
</dbReference>
<evidence type="ECO:0000256" key="13">
    <source>
        <dbReference type="ARBA" id="ARBA00022777"/>
    </source>
</evidence>
<evidence type="ECO:0000256" key="7">
    <source>
        <dbReference type="ARBA" id="ARBA00022553"/>
    </source>
</evidence>
<evidence type="ECO:0000256" key="6">
    <source>
        <dbReference type="ARBA" id="ARBA00022527"/>
    </source>
</evidence>
<keyword evidence="14" id="KW-0833">Ubl conjugation pathway</keyword>
<dbReference type="Gene3D" id="1.10.510.10">
    <property type="entry name" value="Transferase(Phosphotransferase) domain 1"/>
    <property type="match status" value="3"/>
</dbReference>
<evidence type="ECO:0000259" key="24">
    <source>
        <dbReference type="PROSITE" id="PS51873"/>
    </source>
</evidence>
<dbReference type="InterPro" id="IPR008271">
    <property type="entry name" value="Ser/Thr_kinase_AS"/>
</dbReference>
<dbReference type="AlphaFoldDB" id="A0A5C6N377"/>
<evidence type="ECO:0000259" key="20">
    <source>
        <dbReference type="PROSITE" id="PS50011"/>
    </source>
</evidence>
<dbReference type="GO" id="GO:0005524">
    <property type="term" value="F:ATP binding"/>
    <property type="evidence" value="ECO:0007669"/>
    <property type="project" value="UniProtKB-UniRule"/>
</dbReference>